<dbReference type="Gene3D" id="1.10.287.470">
    <property type="entry name" value="Helix hairpin bin"/>
    <property type="match status" value="2"/>
</dbReference>
<dbReference type="Pfam" id="PF25917">
    <property type="entry name" value="BSH_RND"/>
    <property type="match status" value="1"/>
</dbReference>
<evidence type="ECO:0000256" key="5">
    <source>
        <dbReference type="ARBA" id="ARBA00023136"/>
    </source>
</evidence>
<dbReference type="InterPro" id="IPR050739">
    <property type="entry name" value="MFP"/>
</dbReference>
<dbReference type="RefSeq" id="WP_132922003.1">
    <property type="nucleotide sequence ID" value="NZ_SJOI01000001.1"/>
</dbReference>
<dbReference type="Pfam" id="PF25954">
    <property type="entry name" value="Beta-barrel_RND_2"/>
    <property type="match status" value="1"/>
</dbReference>
<proteinExistence type="inferred from homology"/>
<keyword evidence="3 7" id="KW-0812">Transmembrane</keyword>
<evidence type="ECO:0000313" key="10">
    <source>
        <dbReference type="EMBL" id="TCL03112.1"/>
    </source>
</evidence>
<dbReference type="PRINTS" id="PR01490">
    <property type="entry name" value="RTXTOXIND"/>
</dbReference>
<dbReference type="SUPFAM" id="SSF111369">
    <property type="entry name" value="HlyD-like secretion proteins"/>
    <property type="match status" value="2"/>
</dbReference>
<comment type="similarity">
    <text evidence="2">Belongs to the membrane fusion protein (MFP) (TC 8.A.1) family.</text>
</comment>
<comment type="subcellular location">
    <subcellularLocation>
        <location evidence="1">Membrane</location>
        <topology evidence="1">Single-pass membrane protein</topology>
    </subcellularLocation>
</comment>
<evidence type="ECO:0000256" key="4">
    <source>
        <dbReference type="ARBA" id="ARBA00022989"/>
    </source>
</evidence>
<feature type="domain" description="Multidrug resistance protein MdtA-like barrel-sandwich hybrid" evidence="8">
    <location>
        <begin position="62"/>
        <end position="279"/>
    </location>
</feature>
<dbReference type="GO" id="GO:0016020">
    <property type="term" value="C:membrane"/>
    <property type="evidence" value="ECO:0007669"/>
    <property type="project" value="UniProtKB-SubCell"/>
</dbReference>
<sequence>MSAEAKTNRALSLNNLNQFSRRKKMMLLAGLVVFILLLVWFIHWLSWRFGHVTENDAQVRGEVVTLASRVDGWLVARPVIDGDRIKKGQVLAQIDDRDARLRLAEVEGNLASANAQILYTQAQRQTTDQTTQAELDQAKAQLTVAETTLSDAGHQLTLAQANFKRNDSLVKGGSVAQETWDESHTTLLQRQDQQRQDEAQLLAQRAAVSNALAQRGQLQVLDRQIDMQRKQLVALQAQADQLKQEISDRQLRSPVDGVVDRTLADQGDYVQTGQWVMMVHDPKNVWVEANVKETDLEHIAVGQGVDVTVDAYPGLVSHGHVIRVGNTATNQFALLPSPNPSGNFTKITQRVPVRIALDNVDGRIKPGLMVEVAIDVAH</sequence>
<evidence type="ECO:0000256" key="6">
    <source>
        <dbReference type="SAM" id="Coils"/>
    </source>
</evidence>
<gene>
    <name evidence="10" type="ORF">EZJ58_1154</name>
</gene>
<keyword evidence="5 7" id="KW-0472">Membrane</keyword>
<keyword evidence="11" id="KW-1185">Reference proteome</keyword>
<evidence type="ECO:0000259" key="9">
    <source>
        <dbReference type="Pfam" id="PF25954"/>
    </source>
</evidence>
<dbReference type="AlphaFoldDB" id="A0A4R1N7H9"/>
<dbReference type="Gene3D" id="2.40.30.170">
    <property type="match status" value="1"/>
</dbReference>
<feature type="transmembrane region" description="Helical" evidence="7">
    <location>
        <begin position="25"/>
        <end position="47"/>
    </location>
</feature>
<dbReference type="PANTHER" id="PTHR30386:SF26">
    <property type="entry name" value="TRANSPORT PROTEIN COMB"/>
    <property type="match status" value="1"/>
</dbReference>
<feature type="domain" description="CusB-like beta-barrel" evidence="9">
    <location>
        <begin position="284"/>
        <end position="374"/>
    </location>
</feature>
<dbReference type="Proteomes" id="UP000294555">
    <property type="component" value="Unassembled WGS sequence"/>
</dbReference>
<evidence type="ECO:0000259" key="8">
    <source>
        <dbReference type="Pfam" id="PF25917"/>
    </source>
</evidence>
<evidence type="ECO:0000256" key="3">
    <source>
        <dbReference type="ARBA" id="ARBA00022692"/>
    </source>
</evidence>
<name>A0A4R1N7H9_9GAMM</name>
<protein>
    <submittedName>
        <fullName evidence="10">Membrane fusion protein (Multidrug efflux system)</fullName>
    </submittedName>
</protein>
<evidence type="ECO:0000313" key="11">
    <source>
        <dbReference type="Proteomes" id="UP000294555"/>
    </source>
</evidence>
<evidence type="ECO:0000256" key="7">
    <source>
        <dbReference type="SAM" id="Phobius"/>
    </source>
</evidence>
<reference evidence="10 11" key="1">
    <citation type="submission" date="2019-02" db="EMBL/GenBank/DDBJ databases">
        <title>Investigation of anaerobic lignin degradation for improved lignocellulosic biofuels.</title>
        <authorList>
            <person name="Deangelis K."/>
        </authorList>
    </citation>
    <scope>NUCLEOTIDE SEQUENCE [LARGE SCALE GENOMIC DNA]</scope>
    <source>
        <strain evidence="10 11">159R</strain>
    </source>
</reference>
<keyword evidence="4 7" id="KW-1133">Transmembrane helix</keyword>
<feature type="coiled-coil region" evidence="6">
    <location>
        <begin position="218"/>
        <end position="252"/>
    </location>
</feature>
<keyword evidence="6" id="KW-0175">Coiled coil</keyword>
<dbReference type="OrthoDB" id="9811754at2"/>
<dbReference type="Gene3D" id="2.40.50.100">
    <property type="match status" value="1"/>
</dbReference>
<dbReference type="InterPro" id="IPR058792">
    <property type="entry name" value="Beta-barrel_RND_2"/>
</dbReference>
<comment type="caution">
    <text evidence="10">The sequence shown here is derived from an EMBL/GenBank/DDBJ whole genome shotgun (WGS) entry which is preliminary data.</text>
</comment>
<dbReference type="EMBL" id="SJOI01000001">
    <property type="protein sequence ID" value="TCL03112.1"/>
    <property type="molecule type" value="Genomic_DNA"/>
</dbReference>
<evidence type="ECO:0000256" key="2">
    <source>
        <dbReference type="ARBA" id="ARBA00009477"/>
    </source>
</evidence>
<dbReference type="GO" id="GO:0055085">
    <property type="term" value="P:transmembrane transport"/>
    <property type="evidence" value="ECO:0007669"/>
    <property type="project" value="InterPro"/>
</dbReference>
<evidence type="ECO:0000256" key="1">
    <source>
        <dbReference type="ARBA" id="ARBA00004167"/>
    </source>
</evidence>
<dbReference type="PANTHER" id="PTHR30386">
    <property type="entry name" value="MEMBRANE FUSION SUBUNIT OF EMRAB-TOLC MULTIDRUG EFFLUX PUMP"/>
    <property type="match status" value="1"/>
</dbReference>
<organism evidence="10 11">
    <name type="scientific">Sodalis ligni</name>
    <dbReference type="NCBI Taxonomy" id="2697027"/>
    <lineage>
        <taxon>Bacteria</taxon>
        <taxon>Pseudomonadati</taxon>
        <taxon>Pseudomonadota</taxon>
        <taxon>Gammaproteobacteria</taxon>
        <taxon>Enterobacterales</taxon>
        <taxon>Bruguierivoracaceae</taxon>
        <taxon>Sodalis</taxon>
    </lineage>
</organism>
<accession>A0A4R1N7H9</accession>
<dbReference type="InterPro" id="IPR058625">
    <property type="entry name" value="MdtA-like_BSH"/>
</dbReference>